<dbReference type="AlphaFoldDB" id="A0A1I6HBH4"/>
<organism evidence="2 3">
    <name type="scientific">Robiginitalea myxolifaciens</name>
    <dbReference type="NCBI Taxonomy" id="400055"/>
    <lineage>
        <taxon>Bacteria</taxon>
        <taxon>Pseudomonadati</taxon>
        <taxon>Bacteroidota</taxon>
        <taxon>Flavobacteriia</taxon>
        <taxon>Flavobacteriales</taxon>
        <taxon>Flavobacteriaceae</taxon>
        <taxon>Robiginitalea</taxon>
    </lineage>
</organism>
<sequence>MNVPNNPPTASSNKERCLEYLKKYAEKDLGSIEKMFADGIVLRDWKIYVEGKEKAVDETRKNFANAETIEIEVLATYENENTVAAELKITVDSTEELYVVDVITINPEGKITSIRAYLGRGDD</sequence>
<reference evidence="2 3" key="1">
    <citation type="submission" date="2016-10" db="EMBL/GenBank/DDBJ databases">
        <authorList>
            <person name="de Groot N.N."/>
        </authorList>
    </citation>
    <scope>NUCLEOTIDE SEQUENCE [LARGE SCALE GENOMIC DNA]</scope>
    <source>
        <strain evidence="2 3">DSM 21019</strain>
    </source>
</reference>
<evidence type="ECO:0000313" key="2">
    <source>
        <dbReference type="EMBL" id="SFR51738.1"/>
    </source>
</evidence>
<gene>
    <name evidence="2" type="ORF">SAMN04490243_2511</name>
</gene>
<dbReference type="EMBL" id="FOYQ01000002">
    <property type="protein sequence ID" value="SFR51738.1"/>
    <property type="molecule type" value="Genomic_DNA"/>
</dbReference>
<dbReference type="STRING" id="400055.SAMN04490243_2511"/>
<dbReference type="RefSeq" id="WP_092982900.1">
    <property type="nucleotide sequence ID" value="NZ_FOYQ01000002.1"/>
</dbReference>
<dbReference type="InterPro" id="IPR032710">
    <property type="entry name" value="NTF2-like_dom_sf"/>
</dbReference>
<dbReference type="Pfam" id="PF12680">
    <property type="entry name" value="SnoaL_2"/>
    <property type="match status" value="1"/>
</dbReference>
<feature type="domain" description="SnoaL-like" evidence="1">
    <location>
        <begin position="19"/>
        <end position="113"/>
    </location>
</feature>
<name>A0A1I6HBH4_9FLAO</name>
<accession>A0A1I6HBH4</accession>
<evidence type="ECO:0000259" key="1">
    <source>
        <dbReference type="Pfam" id="PF12680"/>
    </source>
</evidence>
<dbReference type="OrthoDB" id="459617at2"/>
<proteinExistence type="predicted"/>
<dbReference type="InterPro" id="IPR037401">
    <property type="entry name" value="SnoaL-like"/>
</dbReference>
<dbReference type="Proteomes" id="UP000199534">
    <property type="component" value="Unassembled WGS sequence"/>
</dbReference>
<dbReference type="SUPFAM" id="SSF54427">
    <property type="entry name" value="NTF2-like"/>
    <property type="match status" value="1"/>
</dbReference>
<protein>
    <submittedName>
        <fullName evidence="2">SnoaL-like domain-containing protein</fullName>
    </submittedName>
</protein>
<evidence type="ECO:0000313" key="3">
    <source>
        <dbReference type="Proteomes" id="UP000199534"/>
    </source>
</evidence>
<keyword evidence="3" id="KW-1185">Reference proteome</keyword>
<dbReference type="Gene3D" id="3.10.450.50">
    <property type="match status" value="1"/>
</dbReference>